<dbReference type="RefSeq" id="WP_216921345.1">
    <property type="nucleotide sequence ID" value="NZ_JAHOPC010000001.1"/>
</dbReference>
<dbReference type="InterPro" id="IPR000971">
    <property type="entry name" value="Globin"/>
</dbReference>
<dbReference type="PROSITE" id="PS51384">
    <property type="entry name" value="FAD_FR"/>
    <property type="match status" value="1"/>
</dbReference>
<feature type="domain" description="Globin" evidence="8">
    <location>
        <begin position="1"/>
        <end position="141"/>
    </location>
</feature>
<keyword evidence="11" id="KW-1185">Reference proteome</keyword>
<keyword evidence="1 7" id="KW-0349">Heme</keyword>
<keyword evidence="2 7" id="KW-0561">Oxygen transport</keyword>
<evidence type="ECO:0000259" key="8">
    <source>
        <dbReference type="PROSITE" id="PS01033"/>
    </source>
</evidence>
<protein>
    <submittedName>
        <fullName evidence="10">Hemin transporter</fullName>
    </submittedName>
</protein>
<dbReference type="Pfam" id="PF00042">
    <property type="entry name" value="Globin"/>
    <property type="match status" value="1"/>
</dbReference>
<name>A0ABS6HZ30_9MICC</name>
<comment type="similarity">
    <text evidence="7">Belongs to the globin family.</text>
</comment>
<evidence type="ECO:0000256" key="7">
    <source>
        <dbReference type="RuleBase" id="RU000356"/>
    </source>
</evidence>
<dbReference type="PROSITE" id="PS01033">
    <property type="entry name" value="GLOBIN"/>
    <property type="match status" value="1"/>
</dbReference>
<comment type="caution">
    <text evidence="10">The sequence shown here is derived from an EMBL/GenBank/DDBJ whole genome shotgun (WGS) entry which is preliminary data.</text>
</comment>
<keyword evidence="7" id="KW-0813">Transport</keyword>
<sequence>MLSEKSRPIIEATLPLVGSRIGDITADFYKRLFAAHPELLDGLFSRSNQRSGDQQQALAGSIAAFATHLVNNPGTLPEKVLARIAHKHASLGIAEEQYGVVYEHLFAAIAADLADVITPEIAEAWTEVYWLMADALIKLEKDLYASQSNNKMWMPWRVVSKVTAGKDAMTFTLEPADDTPVTPALPGQYVSVKVALPDGLRQVRQYSLSGDAGTSRIFTTKLNDGGEVSTALHTAVEPGDVLEISNPYGEITLKEGEGPVVLASAGIGCTPTASILRSLAEAGTDRQVLVLHAERSMDSWALSGQMTADAASIDAELQLWLESPQSSNEVHRAKAGFMSLREVDMPADASLYLCGPLPFMKKIRDEAIEAGIPATRIHYEVFGPDVWLAN</sequence>
<evidence type="ECO:0000313" key="11">
    <source>
        <dbReference type="Proteomes" id="UP000824166"/>
    </source>
</evidence>
<evidence type="ECO:0000256" key="2">
    <source>
        <dbReference type="ARBA" id="ARBA00022621"/>
    </source>
</evidence>
<keyword evidence="5" id="KW-0408">Iron</keyword>
<feature type="domain" description="FAD-binding FR-type" evidence="9">
    <location>
        <begin position="151"/>
        <end position="254"/>
    </location>
</feature>
<evidence type="ECO:0000256" key="3">
    <source>
        <dbReference type="ARBA" id="ARBA00022714"/>
    </source>
</evidence>
<evidence type="ECO:0000259" key="9">
    <source>
        <dbReference type="PROSITE" id="PS51384"/>
    </source>
</evidence>
<dbReference type="InterPro" id="IPR017927">
    <property type="entry name" value="FAD-bd_FR_type"/>
</dbReference>
<dbReference type="Proteomes" id="UP000824166">
    <property type="component" value="Unassembled WGS sequence"/>
</dbReference>
<keyword evidence="4" id="KW-0479">Metal-binding</keyword>
<dbReference type="PANTHER" id="PTHR43396">
    <property type="entry name" value="FLAVOHEMOPROTEIN"/>
    <property type="match status" value="1"/>
</dbReference>
<dbReference type="InterPro" id="IPR001433">
    <property type="entry name" value="OxRdtase_FAD/NAD-bd"/>
</dbReference>
<reference evidence="10 11" key="1">
    <citation type="submission" date="2021-06" db="EMBL/GenBank/DDBJ databases">
        <authorList>
            <person name="Jeong J.W."/>
        </authorList>
    </citation>
    <scope>NUCLEOTIDE SEQUENCE [LARGE SCALE GENOMIC DNA]</scope>
    <source>
        <strain evidence="10 11">MMS21-TAE1-1</strain>
    </source>
</reference>
<dbReference type="CDD" id="cd06184">
    <property type="entry name" value="flavohem_like_fad_nad_binding"/>
    <property type="match status" value="1"/>
</dbReference>
<accession>A0ABS6HZ30</accession>
<keyword evidence="6" id="KW-0411">Iron-sulfur</keyword>
<gene>
    <name evidence="10" type="ORF">KSW38_00370</name>
</gene>
<proteinExistence type="inferred from homology"/>
<evidence type="ECO:0000256" key="5">
    <source>
        <dbReference type="ARBA" id="ARBA00023004"/>
    </source>
</evidence>
<dbReference type="Pfam" id="PF00970">
    <property type="entry name" value="FAD_binding_6"/>
    <property type="match status" value="1"/>
</dbReference>
<evidence type="ECO:0000313" key="10">
    <source>
        <dbReference type="EMBL" id="MBU8864751.1"/>
    </source>
</evidence>
<dbReference type="InterPro" id="IPR008333">
    <property type="entry name" value="Cbr1-like_FAD-bd_dom"/>
</dbReference>
<dbReference type="PANTHER" id="PTHR43396:SF3">
    <property type="entry name" value="FLAVOHEMOPROTEIN"/>
    <property type="match status" value="1"/>
</dbReference>
<evidence type="ECO:0000256" key="4">
    <source>
        <dbReference type="ARBA" id="ARBA00022723"/>
    </source>
</evidence>
<keyword evidence="3" id="KW-0001">2Fe-2S</keyword>
<evidence type="ECO:0000256" key="6">
    <source>
        <dbReference type="ARBA" id="ARBA00023014"/>
    </source>
</evidence>
<dbReference type="Pfam" id="PF00175">
    <property type="entry name" value="NAD_binding_1"/>
    <property type="match status" value="1"/>
</dbReference>
<evidence type="ECO:0000256" key="1">
    <source>
        <dbReference type="ARBA" id="ARBA00022617"/>
    </source>
</evidence>
<organism evidence="10 11">
    <name type="scientific">Paenarthrobacter aromaticivorans</name>
    <dbReference type="NCBI Taxonomy" id="2849150"/>
    <lineage>
        <taxon>Bacteria</taxon>
        <taxon>Bacillati</taxon>
        <taxon>Actinomycetota</taxon>
        <taxon>Actinomycetes</taxon>
        <taxon>Micrococcales</taxon>
        <taxon>Micrococcaceae</taxon>
        <taxon>Paenarthrobacter</taxon>
    </lineage>
</organism>
<dbReference type="CDD" id="cd14782">
    <property type="entry name" value="FHb-globin_2"/>
    <property type="match status" value="1"/>
</dbReference>
<dbReference type="EMBL" id="JAHOPC010000001">
    <property type="protein sequence ID" value="MBU8864751.1"/>
    <property type="molecule type" value="Genomic_DNA"/>
</dbReference>